<reference evidence="4" key="1">
    <citation type="submission" date="2016-11" db="UniProtKB">
        <authorList>
            <consortium name="WormBaseParasite"/>
        </authorList>
    </citation>
    <scope>IDENTIFICATION</scope>
</reference>
<organism evidence="3 4">
    <name type="scientific">Caenorhabditis tropicalis</name>
    <dbReference type="NCBI Taxonomy" id="1561998"/>
    <lineage>
        <taxon>Eukaryota</taxon>
        <taxon>Metazoa</taxon>
        <taxon>Ecdysozoa</taxon>
        <taxon>Nematoda</taxon>
        <taxon>Chromadorea</taxon>
        <taxon>Rhabditida</taxon>
        <taxon>Rhabditina</taxon>
        <taxon>Rhabditomorpha</taxon>
        <taxon>Rhabditoidea</taxon>
        <taxon>Rhabditidae</taxon>
        <taxon>Peloderinae</taxon>
        <taxon>Caenorhabditis</taxon>
    </lineage>
</organism>
<feature type="region of interest" description="Disordered" evidence="1">
    <location>
        <begin position="212"/>
        <end position="324"/>
    </location>
</feature>
<feature type="compositionally biased region" description="Low complexity" evidence="1">
    <location>
        <begin position="286"/>
        <end position="306"/>
    </location>
</feature>
<proteinExistence type="predicted"/>
<feature type="compositionally biased region" description="Acidic residues" evidence="1">
    <location>
        <begin position="261"/>
        <end position="273"/>
    </location>
</feature>
<evidence type="ECO:0000313" key="4">
    <source>
        <dbReference type="WBParaSite" id="Csp11.Scaffold629.g10731.t1"/>
    </source>
</evidence>
<feature type="chain" id="PRO_5009307842" evidence="2">
    <location>
        <begin position="17"/>
        <end position="615"/>
    </location>
</feature>
<keyword evidence="2" id="KW-0732">Signal</keyword>
<dbReference type="Proteomes" id="UP000095282">
    <property type="component" value="Unplaced"/>
</dbReference>
<evidence type="ECO:0000313" key="3">
    <source>
        <dbReference type="Proteomes" id="UP000095282"/>
    </source>
</evidence>
<dbReference type="WBParaSite" id="Csp11.Scaffold629.g10731.t1">
    <property type="protein sequence ID" value="Csp11.Scaffold629.g10731.t1"/>
    <property type="gene ID" value="Csp11.Scaffold629.g10731"/>
</dbReference>
<dbReference type="AlphaFoldDB" id="A0A1I7TQD7"/>
<evidence type="ECO:0000256" key="1">
    <source>
        <dbReference type="SAM" id="MobiDB-lite"/>
    </source>
</evidence>
<evidence type="ECO:0000256" key="2">
    <source>
        <dbReference type="SAM" id="SignalP"/>
    </source>
</evidence>
<keyword evidence="3" id="KW-1185">Reference proteome</keyword>
<protein>
    <submittedName>
        <fullName evidence="4">Cadherin domain-containing protein</fullName>
    </submittedName>
</protein>
<feature type="region of interest" description="Disordered" evidence="1">
    <location>
        <begin position="73"/>
        <end position="93"/>
    </location>
</feature>
<name>A0A1I7TQD7_9PELO</name>
<accession>A0A1I7TQD7</accession>
<feature type="signal peptide" evidence="2">
    <location>
        <begin position="1"/>
        <end position="16"/>
    </location>
</feature>
<dbReference type="STRING" id="1561998.A0A1I7TQD7"/>
<sequence>MREIYLLFLLLPSLLANEFHVHSLKHVQKRHDIPLEFIMNSQEHSDIRRSVHLEKDDENLERLSSDKFVVRRDEVPSKDSSSEVQGGDADSVPDKFDQSSYDFMLPEGKSENSTILAVVDFITRKHNAKPTFIVNFDENQWFDIGNVEKTRADNADVYKATVILRAMANVEMGKTEGGSYRFVVEAQQGEVVLATTNISVDVINLGPTTVSRKRVTVPSEPKTSTVEPIATTSEASTSSDDVLTIGGSDDDLTTPLSVTTTEEEEEEEVEVLDSESSGEGSGESSGDGLLSSLDATSSDSESTSPSDPEDPITGPLTILPLQNSPDGDLIPLDIHLTLSPDTPIQIPRTARPGDLIRDVHVEFHQKTSSPIELSIEPEGLLEIRPHLIFPGEPAALFLLHPFPEAPGTLELIGKVQNSTTIRTPIQMTFPVDSEVVEGSEMLSLREVEFGVMETAESGRTIGQVDGDLKIIGGNGNRRFSLVGSDLILSCGQFDTEKCLQNDPQKNFSLILMPKNGELKPVQVTISVQQQASLRTSDKVLRISDNRIISPFAVVTERTRKTIKLDGDAAKFLDFLKVQEGLYQTEQFNWNQLNCILRMSNLAGTCWKNDFLGVLD</sequence>
<feature type="compositionally biased region" description="Low complexity" evidence="1">
    <location>
        <begin position="230"/>
        <end position="239"/>
    </location>
</feature>